<dbReference type="EMBL" id="JBIMZQ010000010">
    <property type="protein sequence ID" value="KAL3669042.1"/>
    <property type="molecule type" value="Genomic_DNA"/>
</dbReference>
<evidence type="ECO:0000313" key="3">
    <source>
        <dbReference type="Proteomes" id="UP001632037"/>
    </source>
</evidence>
<name>A0ABD3FRN1_9STRA</name>
<evidence type="ECO:0000313" key="2">
    <source>
        <dbReference type="EMBL" id="KAL3669042.1"/>
    </source>
</evidence>
<reference evidence="2 3" key="1">
    <citation type="submission" date="2024-09" db="EMBL/GenBank/DDBJ databases">
        <title>Genome sequencing and assembly of Phytophthora oleae, isolate VK10A, causative agent of rot of olive drupes.</title>
        <authorList>
            <person name="Conti Taguali S."/>
            <person name="Riolo M."/>
            <person name="La Spada F."/>
            <person name="Cacciola S.O."/>
            <person name="Dionisio G."/>
        </authorList>
    </citation>
    <scope>NUCLEOTIDE SEQUENCE [LARGE SCALE GENOMIC DNA]</scope>
    <source>
        <strain evidence="2 3">VK10A</strain>
    </source>
</reference>
<sequence>MDPPCVQYANASERPSNGQWNLRGKRFVEGATLPNWGVVIAANVGERDVNNFVRTLVDMAGKCGLTIEDSRLHTIHMD</sequence>
<gene>
    <name evidence="2" type="ORF">V7S43_006327</name>
</gene>
<evidence type="ECO:0000259" key="1">
    <source>
        <dbReference type="Pfam" id="PF16487"/>
    </source>
</evidence>
<organism evidence="2 3">
    <name type="scientific">Phytophthora oleae</name>
    <dbReference type="NCBI Taxonomy" id="2107226"/>
    <lineage>
        <taxon>Eukaryota</taxon>
        <taxon>Sar</taxon>
        <taxon>Stramenopiles</taxon>
        <taxon>Oomycota</taxon>
        <taxon>Peronosporomycetes</taxon>
        <taxon>Peronosporales</taxon>
        <taxon>Peronosporaceae</taxon>
        <taxon>Phytophthora</taxon>
    </lineage>
</organism>
<dbReference type="AlphaFoldDB" id="A0ABD3FRN1"/>
<dbReference type="Pfam" id="PF16487">
    <property type="entry name" value="ArgoMid"/>
    <property type="match status" value="1"/>
</dbReference>
<dbReference type="Proteomes" id="UP001632037">
    <property type="component" value="Unassembled WGS sequence"/>
</dbReference>
<protein>
    <recommendedName>
        <fullName evidence="1">Protein argonaute Mid domain-containing protein</fullName>
    </recommendedName>
</protein>
<accession>A0ABD3FRN1</accession>
<dbReference type="InterPro" id="IPR032473">
    <property type="entry name" value="Argonaute_Mid_dom"/>
</dbReference>
<feature type="domain" description="Protein argonaute Mid" evidence="1">
    <location>
        <begin position="14"/>
        <end position="69"/>
    </location>
</feature>
<comment type="caution">
    <text evidence="2">The sequence shown here is derived from an EMBL/GenBank/DDBJ whole genome shotgun (WGS) entry which is preliminary data.</text>
</comment>
<keyword evidence="3" id="KW-1185">Reference proteome</keyword>
<dbReference type="Gene3D" id="3.40.50.2300">
    <property type="match status" value="1"/>
</dbReference>
<proteinExistence type="predicted"/>